<dbReference type="Proteomes" id="UP000464658">
    <property type="component" value="Chromosome"/>
</dbReference>
<evidence type="ECO:0000313" key="2">
    <source>
        <dbReference type="EMBL" id="BBP89805.1"/>
    </source>
</evidence>
<gene>
    <name evidence="2" type="ORF">BsIDN1_34230</name>
</gene>
<evidence type="ECO:0000259" key="1">
    <source>
        <dbReference type="Pfam" id="PF01261"/>
    </source>
</evidence>
<dbReference type="Pfam" id="PF01261">
    <property type="entry name" value="AP_endonuc_2"/>
    <property type="match status" value="1"/>
</dbReference>
<dbReference type="AlphaFoldDB" id="A0A5S9MAA2"/>
<feature type="domain" description="Xylose isomerase-like TIM barrel" evidence="1">
    <location>
        <begin position="2"/>
        <end position="64"/>
    </location>
</feature>
<reference evidence="2 3" key="1">
    <citation type="submission" date="2019-12" db="EMBL/GenBank/DDBJ databases">
        <title>Full genome sequence of a Bacillus safensis strain isolated from commercially available natto in Indonesia.</title>
        <authorList>
            <person name="Yoshida M."/>
            <person name="Uomi M."/>
            <person name="Waturangi D."/>
            <person name="Ekaputri J.J."/>
            <person name="Setiamarga D.H.E."/>
        </authorList>
    </citation>
    <scope>NUCLEOTIDE SEQUENCE [LARGE SCALE GENOMIC DNA]</scope>
    <source>
        <strain evidence="2 3">IDN1</strain>
    </source>
</reference>
<organism evidence="2 3">
    <name type="scientific">Bacillus safensis</name>
    <dbReference type="NCBI Taxonomy" id="561879"/>
    <lineage>
        <taxon>Bacteria</taxon>
        <taxon>Bacillati</taxon>
        <taxon>Bacillota</taxon>
        <taxon>Bacilli</taxon>
        <taxon>Bacillales</taxon>
        <taxon>Bacillaceae</taxon>
        <taxon>Bacillus</taxon>
    </lineage>
</organism>
<accession>A0A5S9MAA2</accession>
<dbReference type="Gene3D" id="3.20.20.150">
    <property type="entry name" value="Divalent-metal-dependent TIM barrel enzymes"/>
    <property type="match status" value="1"/>
</dbReference>
<dbReference type="InterPro" id="IPR013022">
    <property type="entry name" value="Xyl_isomerase-like_TIM-brl"/>
</dbReference>
<dbReference type="EMBL" id="AP021906">
    <property type="protein sequence ID" value="BBP89805.1"/>
    <property type="molecule type" value="Genomic_DNA"/>
</dbReference>
<protein>
    <recommendedName>
        <fullName evidence="1">Xylose isomerase-like TIM barrel domain-containing protein</fullName>
    </recommendedName>
</protein>
<proteinExistence type="predicted"/>
<sequence length="89" mass="10192">MLKELSTLASPYEVKIALEFVGHPECTVNTLSQAYKIIEEVNCDNVGLVLDCFHFHAMGSRLEDFYKRLIFQKFLSSISMIQRISQSAF</sequence>
<name>A0A5S9MAA2_BACIA</name>
<dbReference type="InterPro" id="IPR036237">
    <property type="entry name" value="Xyl_isomerase-like_sf"/>
</dbReference>
<dbReference type="SUPFAM" id="SSF51658">
    <property type="entry name" value="Xylose isomerase-like"/>
    <property type="match status" value="1"/>
</dbReference>
<evidence type="ECO:0000313" key="3">
    <source>
        <dbReference type="Proteomes" id="UP000464658"/>
    </source>
</evidence>